<keyword evidence="4 9" id="KW-0547">Nucleotide-binding</keyword>
<reference evidence="10 13" key="1">
    <citation type="submission" date="2014-05" db="EMBL/GenBank/DDBJ databases">
        <authorList>
            <person name="Aslett A.Martin."/>
            <person name="De Silva Nishadi"/>
        </authorList>
    </citation>
    <scope>NUCLEOTIDE SEQUENCE [LARGE SCALE GENOMIC DNA]</scope>
</reference>
<dbReference type="EMBL" id="JADAMT010000010">
    <property type="protein sequence ID" value="MBE2128989.1"/>
    <property type="molecule type" value="Genomic_DNA"/>
</dbReference>
<accession>A0A077V1N4</accession>
<evidence type="ECO:0000256" key="6">
    <source>
        <dbReference type="ARBA" id="ARBA00022840"/>
    </source>
</evidence>
<reference evidence="11 15" key="3">
    <citation type="submission" date="2020-10" db="EMBL/GenBank/DDBJ databases">
        <title>Phenotypic and genomic profiling of Staphylococcus argenteus in Canada and the United States and recommendations for clinical result reporting.</title>
        <authorList>
            <person name="Eshaghi A."/>
            <person name="Bommersbach C."/>
            <person name="Zitterman S."/>
            <person name="Burnham C.-A.D."/>
            <person name="Patel R."/>
            <person name="Schuetz A.N."/>
            <person name="Patel S.N."/>
            <person name="Kus J.V."/>
        </authorList>
    </citation>
    <scope>NUCLEOTIDE SEQUENCE [LARGE SCALE GENOMIC DNA]</scope>
    <source>
        <strain evidence="11 15">DSM 28300</strain>
    </source>
</reference>
<evidence type="ECO:0000256" key="3">
    <source>
        <dbReference type="ARBA" id="ARBA00022723"/>
    </source>
</evidence>
<comment type="subunit">
    <text evidence="9">Homodimer.</text>
</comment>
<dbReference type="PANTHER" id="PTHR43210">
    <property type="entry name" value="DETHIOBIOTIN SYNTHETASE"/>
    <property type="match status" value="1"/>
</dbReference>
<dbReference type="Gene3D" id="3.40.50.300">
    <property type="entry name" value="P-loop containing nucleotide triphosphate hydrolases"/>
    <property type="match status" value="1"/>
</dbReference>
<dbReference type="GO" id="GO:0009102">
    <property type="term" value="P:biotin biosynthetic process"/>
    <property type="evidence" value="ECO:0007669"/>
    <property type="project" value="UniProtKB-UniRule"/>
</dbReference>
<dbReference type="GeneID" id="98346743"/>
<evidence type="ECO:0000256" key="7">
    <source>
        <dbReference type="ARBA" id="ARBA00022842"/>
    </source>
</evidence>
<dbReference type="GO" id="GO:0000287">
    <property type="term" value="F:magnesium ion binding"/>
    <property type="evidence" value="ECO:0007669"/>
    <property type="project" value="UniProtKB-UniRule"/>
</dbReference>
<dbReference type="GO" id="GO:0005524">
    <property type="term" value="F:ATP binding"/>
    <property type="evidence" value="ECO:0007669"/>
    <property type="project" value="UniProtKB-UniRule"/>
</dbReference>
<comment type="catalytic activity">
    <reaction evidence="9">
        <text>(7R,8S)-7,8-diammoniononanoate + CO2 + ATP = (4R,5S)-dethiobiotin + ADP + phosphate + 3 H(+)</text>
        <dbReference type="Rhea" id="RHEA:15805"/>
        <dbReference type="ChEBI" id="CHEBI:15378"/>
        <dbReference type="ChEBI" id="CHEBI:16526"/>
        <dbReference type="ChEBI" id="CHEBI:30616"/>
        <dbReference type="ChEBI" id="CHEBI:43474"/>
        <dbReference type="ChEBI" id="CHEBI:149469"/>
        <dbReference type="ChEBI" id="CHEBI:149473"/>
        <dbReference type="ChEBI" id="CHEBI:456216"/>
        <dbReference type="EC" id="6.3.3.3"/>
    </reaction>
</comment>
<dbReference type="NCBIfam" id="TIGR00347">
    <property type="entry name" value="bioD"/>
    <property type="match status" value="1"/>
</dbReference>
<dbReference type="InterPro" id="IPR027417">
    <property type="entry name" value="P-loop_NTPase"/>
</dbReference>
<dbReference type="SUPFAM" id="SSF52540">
    <property type="entry name" value="P-loop containing nucleoside triphosphate hydrolases"/>
    <property type="match status" value="1"/>
</dbReference>
<evidence type="ECO:0000256" key="5">
    <source>
        <dbReference type="ARBA" id="ARBA00022756"/>
    </source>
</evidence>
<feature type="binding site" evidence="9">
    <location>
        <position position="50"/>
    </location>
    <ligand>
        <name>ATP</name>
        <dbReference type="ChEBI" id="CHEBI:30616"/>
    </ligand>
</feature>
<evidence type="ECO:0000256" key="9">
    <source>
        <dbReference type="HAMAP-Rule" id="MF_00336"/>
    </source>
</evidence>
<keyword evidence="6 9" id="KW-0067">ATP-binding</keyword>
<dbReference type="GO" id="GO:0004141">
    <property type="term" value="F:dethiobiotin synthase activity"/>
    <property type="evidence" value="ECO:0007669"/>
    <property type="project" value="UniProtKB-UniRule"/>
</dbReference>
<feature type="binding site" evidence="9">
    <location>
        <position position="15"/>
    </location>
    <ligand>
        <name>Mg(2+)</name>
        <dbReference type="ChEBI" id="CHEBI:18420"/>
    </ligand>
</feature>
<keyword evidence="2 9" id="KW-0436">Ligase</keyword>
<evidence type="ECO:0000313" key="13">
    <source>
        <dbReference type="Proteomes" id="UP000044616"/>
    </source>
</evidence>
<protein>
    <recommendedName>
        <fullName evidence="9">ATP-dependent dethiobiotin synthetase BioD</fullName>
        <ecNumber evidence="9">6.3.3.3</ecNumber>
    </recommendedName>
    <alternativeName>
        <fullName evidence="9">DTB synthetase</fullName>
        <shortName evidence="9">DTBS</shortName>
    </alternativeName>
    <alternativeName>
        <fullName evidence="9">Dethiobiotin synthase</fullName>
    </alternativeName>
</protein>
<feature type="active site" evidence="9">
    <location>
        <position position="36"/>
    </location>
</feature>
<proteinExistence type="inferred from homology"/>
<dbReference type="PANTHER" id="PTHR43210:SF2">
    <property type="entry name" value="ATP-DEPENDENT DETHIOBIOTIN SYNTHETASE BIOD 2"/>
    <property type="match status" value="1"/>
</dbReference>
<keyword evidence="7 9" id="KW-0460">Magnesium</keyword>
<evidence type="ECO:0000256" key="4">
    <source>
        <dbReference type="ARBA" id="ARBA00022741"/>
    </source>
</evidence>
<dbReference type="InterPro" id="IPR004472">
    <property type="entry name" value="DTB_synth_BioD"/>
</dbReference>
<organism evidence="12 14">
    <name type="scientific">Staphylococcus schweitzeri</name>
    <dbReference type="NCBI Taxonomy" id="1654388"/>
    <lineage>
        <taxon>Bacteria</taxon>
        <taxon>Bacillati</taxon>
        <taxon>Bacillota</taxon>
        <taxon>Bacilli</taxon>
        <taxon>Bacillales</taxon>
        <taxon>Staphylococcaceae</taxon>
        <taxon>Staphylococcus</taxon>
    </lineage>
</organism>
<keyword evidence="3 9" id="KW-0479">Metal-binding</keyword>
<gene>
    <name evidence="9 12" type="primary">bioD</name>
    <name evidence="10" type="synonym">bioD1</name>
    <name evidence="12" type="ORF">CD116_09590</name>
    <name evidence="10" type="ORF">ERS140147_00803</name>
    <name evidence="11" type="ORF">ILQ21_08020</name>
</gene>
<comment type="similarity">
    <text evidence="9">Belongs to the dethiobiotin synthetase family.</text>
</comment>
<comment type="caution">
    <text evidence="9">Lacks conserved residue(s) required for the propagation of feature annotation.</text>
</comment>
<dbReference type="EMBL" id="PPQS01000042">
    <property type="protein sequence ID" value="PNZ48903.1"/>
    <property type="molecule type" value="Genomic_DNA"/>
</dbReference>
<evidence type="ECO:0000313" key="10">
    <source>
        <dbReference type="EMBL" id="CDR27693.1"/>
    </source>
</evidence>
<evidence type="ECO:0000313" key="15">
    <source>
        <dbReference type="Proteomes" id="UP000596960"/>
    </source>
</evidence>
<keyword evidence="15" id="KW-1185">Reference proteome</keyword>
<comment type="catalytic activity">
    <reaction evidence="8">
        <text>(7R,8S)-8-amino-7-(carboxyamino)nonanoate + ATP = (4R,5S)-dethiobiotin + ADP + phosphate + H(+)</text>
        <dbReference type="Rhea" id="RHEA:63684"/>
        <dbReference type="ChEBI" id="CHEBI:15378"/>
        <dbReference type="ChEBI" id="CHEBI:30616"/>
        <dbReference type="ChEBI" id="CHEBI:43474"/>
        <dbReference type="ChEBI" id="CHEBI:149470"/>
        <dbReference type="ChEBI" id="CHEBI:149473"/>
        <dbReference type="ChEBI" id="CHEBI:456216"/>
    </reaction>
</comment>
<dbReference type="Proteomes" id="UP000044616">
    <property type="component" value="Unassembled WGS sequence"/>
</dbReference>
<dbReference type="UniPathway" id="UPA00078">
    <property type="reaction ID" value="UER00161"/>
</dbReference>
<dbReference type="CDD" id="cd03109">
    <property type="entry name" value="DTBS"/>
    <property type="match status" value="1"/>
</dbReference>
<dbReference type="EMBL" id="CCEH01000005">
    <property type="protein sequence ID" value="CDR27693.1"/>
    <property type="molecule type" value="Genomic_DNA"/>
</dbReference>
<keyword evidence="5 9" id="KW-0093">Biotin biosynthesis</keyword>
<evidence type="ECO:0000313" key="11">
    <source>
        <dbReference type="EMBL" id="MBE2128989.1"/>
    </source>
</evidence>
<dbReference type="HAMAP" id="MF_00336">
    <property type="entry name" value="BioD"/>
    <property type="match status" value="1"/>
</dbReference>
<sequence>MRIFITSTNTDIGKTYVTKHLYHALKKLGYRVCIFKPFQTEELQDGTFPDLEVFKNECDLNYDTTSLYTFKQPVSPHLAFKMANKTFLNKQYVLDKINDLDNAFDFILIEGAGGIGVPIYEGTNDFYMTKDLINDCADCVISVLPSKLGAISDAIVHQNYVDHHVSLYNFLIMNRYTDNYIEKDNQITIEKLTNKTVYTFEEHATYENFSEAFLKQLIGVKNELYTRT</sequence>
<feature type="binding site" evidence="9">
    <location>
        <begin position="11"/>
        <end position="16"/>
    </location>
    <ligand>
        <name>ATP</name>
        <dbReference type="ChEBI" id="CHEBI:30616"/>
    </ligand>
</feature>
<evidence type="ECO:0000256" key="2">
    <source>
        <dbReference type="ARBA" id="ARBA00022598"/>
    </source>
</evidence>
<dbReference type="Proteomes" id="UP000596960">
    <property type="component" value="Unassembled WGS sequence"/>
</dbReference>
<name>A0A2K4AFL6_9STAP</name>
<dbReference type="GO" id="GO:0005829">
    <property type="term" value="C:cytosol"/>
    <property type="evidence" value="ECO:0007669"/>
    <property type="project" value="TreeGrafter"/>
</dbReference>
<evidence type="ECO:0000313" key="12">
    <source>
        <dbReference type="EMBL" id="PNZ48903.1"/>
    </source>
</evidence>
<keyword evidence="1 9" id="KW-0963">Cytoplasm</keyword>
<evidence type="ECO:0000313" key="14">
    <source>
        <dbReference type="Proteomes" id="UP000236395"/>
    </source>
</evidence>
<feature type="binding site" evidence="9">
    <location>
        <position position="50"/>
    </location>
    <ligand>
        <name>Mg(2+)</name>
        <dbReference type="ChEBI" id="CHEBI:18420"/>
    </ligand>
</feature>
<dbReference type="AlphaFoldDB" id="A0A2K4AFL6"/>
<comment type="pathway">
    <text evidence="9">Cofactor biosynthesis; biotin biosynthesis; biotin from 7,8-diaminononanoate: step 1/2.</text>
</comment>
<comment type="cofactor">
    <cofactor evidence="9">
        <name>Mg(2+)</name>
        <dbReference type="ChEBI" id="CHEBI:18420"/>
    </cofactor>
</comment>
<evidence type="ECO:0000256" key="8">
    <source>
        <dbReference type="ARBA" id="ARBA00047386"/>
    </source>
</evidence>
<feature type="binding site" evidence="9">
    <location>
        <begin position="110"/>
        <end position="113"/>
    </location>
    <ligand>
        <name>ATP</name>
        <dbReference type="ChEBI" id="CHEBI:30616"/>
    </ligand>
</feature>
<reference evidence="12 14" key="2">
    <citation type="submission" date="2017-08" db="EMBL/GenBank/DDBJ databases">
        <title>Draft genome sequences of 64 type strains of genus Staph aureus.</title>
        <authorList>
            <person name="Cole K."/>
            <person name="Golubchik T."/>
            <person name="Russell J."/>
            <person name="Foster D."/>
            <person name="Llewelyn M."/>
            <person name="Wilson D."/>
            <person name="Crook D."/>
            <person name="Paul J."/>
        </authorList>
    </citation>
    <scope>NUCLEOTIDE SEQUENCE [LARGE SCALE GENOMIC DNA]</scope>
    <source>
        <strain evidence="12 14">DSM 28300</strain>
    </source>
</reference>
<comment type="subcellular location">
    <subcellularLocation>
        <location evidence="9">Cytoplasm</location>
    </subcellularLocation>
</comment>
<dbReference type="PIRSF" id="PIRSF006755">
    <property type="entry name" value="DTB_synth"/>
    <property type="match status" value="1"/>
</dbReference>
<evidence type="ECO:0000256" key="1">
    <source>
        <dbReference type="ARBA" id="ARBA00022490"/>
    </source>
</evidence>
<comment type="function">
    <text evidence="9">Catalyzes a mechanistically unusual reaction, the ATP-dependent insertion of CO2 between the N7 and N8 nitrogen atoms of 7,8-diaminopelargonic acid (DAPA, also called 7,8-diammoniononanoate) to form a ureido ring.</text>
</comment>
<feature type="binding site" evidence="9">
    <location>
        <begin position="174"/>
        <end position="175"/>
    </location>
    <ligand>
        <name>ATP</name>
        <dbReference type="ChEBI" id="CHEBI:30616"/>
    </ligand>
</feature>
<dbReference type="RefSeq" id="WP_047529847.1">
    <property type="nucleotide sequence ID" value="NZ_CBCSFW010000005.1"/>
</dbReference>
<feature type="binding site" evidence="9">
    <location>
        <position position="110"/>
    </location>
    <ligand>
        <name>Mg(2+)</name>
        <dbReference type="ChEBI" id="CHEBI:18420"/>
    </ligand>
</feature>
<dbReference type="Pfam" id="PF13500">
    <property type="entry name" value="AAA_26"/>
    <property type="match status" value="1"/>
</dbReference>
<accession>A0A2K4AFL6</accession>
<dbReference type="Proteomes" id="UP000236395">
    <property type="component" value="Unassembled WGS sequence"/>
</dbReference>
<feature type="binding site" evidence="9">
    <location>
        <position position="40"/>
    </location>
    <ligand>
        <name>substrate</name>
    </ligand>
</feature>
<dbReference type="EC" id="6.3.3.3" evidence="9"/>